<keyword evidence="7" id="KW-0482">Metalloprotease</keyword>
<keyword evidence="8" id="KW-0732">Signal</keyword>
<dbReference type="EMBL" id="JACHXO010000006">
    <property type="protein sequence ID" value="MBB3195917.1"/>
    <property type="molecule type" value="Genomic_DNA"/>
</dbReference>
<dbReference type="SUPFAM" id="SSF55486">
    <property type="entry name" value="Metalloproteases ('zincins'), catalytic domain"/>
    <property type="match status" value="1"/>
</dbReference>
<evidence type="ECO:0000259" key="9">
    <source>
        <dbReference type="Pfam" id="PF01431"/>
    </source>
</evidence>
<proteinExistence type="inferred from homology"/>
<sequence>MKKAIRLTLLATAMQFAALAMAAPPQSGLDLSGADKTARPQDDLFRAANGHWLAHTAIPNDKSSFGAFTVLADMTDKRVRSIAEELAAKKAKTGNDQKVGDYFKSFLDTAAIDKAGLTPVRPMLDSINAIQTREQLAAWMGKASGVVNTPVGLDIEADYAEPGINRLQAGQAGLGLPDRDYYLKKDDERLAKALGAYTNYLQTLARHAGLKDPADAARRVLALERSLAEVQWDKVDLREPTKVYNPMTPAELTEKAPGFEWKGFLAAASVPDLDKLVVLEPSYFTAVAKLLGEASLDDWKLYLTLHTLDNHAELLPKAFREAHFAFHGQALSGLKTEQARWQKGVDQVNGALGEAVGQEYVKRYFPAADKARMLALVNNLLAAYKDSIDGLSWMTPATKAQAQDKLSKYMIKIAYPDTWRDYGKLEVRAGDALGNDIRASQFEWQRKAAMASKPVDRRDWLMTPQTVNAYYNPTMNEIVFPAAILQPPFFSPKADDAVNYGAIGAVIGHEISHGFDDQGSQFDGNGALRNWWTDEDRKAFDAIGARLVAQYDGYEPIPGKHVNGKLTLGENIADLSGLQIAYKAYLRSLGGKPSPVIDGYTGEQRFFMGWAQAWRQKTREERELTLLTVDPHSPPAFRANGAAVNHDGFHEAFKTREGDKMYKAPQDRIRIW</sequence>
<keyword evidence="12" id="KW-1185">Reference proteome</keyword>
<dbReference type="InterPro" id="IPR008753">
    <property type="entry name" value="Peptidase_M13_N"/>
</dbReference>
<organism evidence="11 12">
    <name type="scientific">Roseateles terrae</name>
    <dbReference type="NCBI Taxonomy" id="431060"/>
    <lineage>
        <taxon>Bacteria</taxon>
        <taxon>Pseudomonadati</taxon>
        <taxon>Pseudomonadota</taxon>
        <taxon>Betaproteobacteria</taxon>
        <taxon>Burkholderiales</taxon>
        <taxon>Sphaerotilaceae</taxon>
        <taxon>Roseateles</taxon>
    </lineage>
</organism>
<evidence type="ECO:0000256" key="7">
    <source>
        <dbReference type="ARBA" id="ARBA00023049"/>
    </source>
</evidence>
<dbReference type="Pfam" id="PF01431">
    <property type="entry name" value="Peptidase_M13"/>
    <property type="match status" value="1"/>
</dbReference>
<evidence type="ECO:0000259" key="10">
    <source>
        <dbReference type="Pfam" id="PF05649"/>
    </source>
</evidence>
<dbReference type="RefSeq" id="WP_088453492.1">
    <property type="nucleotide sequence ID" value="NZ_JACHXO010000006.1"/>
</dbReference>
<evidence type="ECO:0000256" key="4">
    <source>
        <dbReference type="ARBA" id="ARBA00022723"/>
    </source>
</evidence>
<comment type="similarity">
    <text evidence="2">Belongs to the peptidase M13 family.</text>
</comment>
<evidence type="ECO:0000256" key="5">
    <source>
        <dbReference type="ARBA" id="ARBA00022801"/>
    </source>
</evidence>
<evidence type="ECO:0000313" key="11">
    <source>
        <dbReference type="EMBL" id="MBB3195917.1"/>
    </source>
</evidence>
<dbReference type="InterPro" id="IPR000718">
    <property type="entry name" value="Peptidase_M13"/>
</dbReference>
<keyword evidence="3" id="KW-0645">Protease</keyword>
<dbReference type="Gene3D" id="1.10.1380.10">
    <property type="entry name" value="Neutral endopeptidase , domain2"/>
    <property type="match status" value="1"/>
</dbReference>
<keyword evidence="6" id="KW-0862">Zinc</keyword>
<comment type="caution">
    <text evidence="11">The sequence shown here is derived from an EMBL/GenBank/DDBJ whole genome shotgun (WGS) entry which is preliminary data.</text>
</comment>
<dbReference type="Gene3D" id="3.40.390.10">
    <property type="entry name" value="Collagenase (Catalytic Domain)"/>
    <property type="match status" value="1"/>
</dbReference>
<evidence type="ECO:0000256" key="1">
    <source>
        <dbReference type="ARBA" id="ARBA00001947"/>
    </source>
</evidence>
<feature type="chain" id="PRO_5046503487" evidence="8">
    <location>
        <begin position="23"/>
        <end position="672"/>
    </location>
</feature>
<accession>A0ABR6GUX4</accession>
<feature type="signal peptide" evidence="8">
    <location>
        <begin position="1"/>
        <end position="22"/>
    </location>
</feature>
<dbReference type="PRINTS" id="PR00786">
    <property type="entry name" value="NEPRILYSIN"/>
</dbReference>
<dbReference type="PANTHER" id="PTHR11733:SF167">
    <property type="entry name" value="FI17812P1-RELATED"/>
    <property type="match status" value="1"/>
</dbReference>
<evidence type="ECO:0000256" key="2">
    <source>
        <dbReference type="ARBA" id="ARBA00007357"/>
    </source>
</evidence>
<protein>
    <submittedName>
        <fullName evidence="11">Metalloendopeptidase</fullName>
    </submittedName>
</protein>
<evidence type="ECO:0000256" key="8">
    <source>
        <dbReference type="SAM" id="SignalP"/>
    </source>
</evidence>
<comment type="cofactor">
    <cofactor evidence="1">
        <name>Zn(2+)</name>
        <dbReference type="ChEBI" id="CHEBI:29105"/>
    </cofactor>
</comment>
<keyword evidence="4" id="KW-0479">Metal-binding</keyword>
<dbReference type="InterPro" id="IPR024079">
    <property type="entry name" value="MetalloPept_cat_dom_sf"/>
</dbReference>
<name>A0ABR6GUX4_9BURK</name>
<dbReference type="PANTHER" id="PTHR11733">
    <property type="entry name" value="ZINC METALLOPROTEASE FAMILY M13 NEPRILYSIN-RELATED"/>
    <property type="match status" value="1"/>
</dbReference>
<evidence type="ECO:0000256" key="6">
    <source>
        <dbReference type="ARBA" id="ARBA00022833"/>
    </source>
</evidence>
<keyword evidence="5" id="KW-0378">Hydrolase</keyword>
<feature type="domain" description="Peptidase M13 C-terminal" evidence="9">
    <location>
        <begin position="468"/>
        <end position="669"/>
    </location>
</feature>
<dbReference type="CDD" id="cd08662">
    <property type="entry name" value="M13"/>
    <property type="match status" value="1"/>
</dbReference>
<reference evidence="11 12" key="1">
    <citation type="submission" date="2020-08" db="EMBL/GenBank/DDBJ databases">
        <title>Genomic Encyclopedia of Type Strains, Phase III (KMG-III): the genomes of soil and plant-associated and newly described type strains.</title>
        <authorList>
            <person name="Whitman W."/>
        </authorList>
    </citation>
    <scope>NUCLEOTIDE SEQUENCE [LARGE SCALE GENOMIC DNA]</scope>
    <source>
        <strain evidence="11 12">CECT 7247</strain>
    </source>
</reference>
<dbReference type="Pfam" id="PF05649">
    <property type="entry name" value="Peptidase_M13_N"/>
    <property type="match status" value="1"/>
</dbReference>
<dbReference type="InterPro" id="IPR018497">
    <property type="entry name" value="Peptidase_M13_C"/>
</dbReference>
<dbReference type="Proteomes" id="UP000574369">
    <property type="component" value="Unassembled WGS sequence"/>
</dbReference>
<dbReference type="PROSITE" id="PS51885">
    <property type="entry name" value="NEPRILYSIN"/>
    <property type="match status" value="1"/>
</dbReference>
<feature type="domain" description="Peptidase M13 N-terminal" evidence="10">
    <location>
        <begin position="40"/>
        <end position="416"/>
    </location>
</feature>
<gene>
    <name evidence="11" type="ORF">FHS28_003327</name>
</gene>
<evidence type="ECO:0000256" key="3">
    <source>
        <dbReference type="ARBA" id="ARBA00022670"/>
    </source>
</evidence>
<evidence type="ECO:0000313" key="12">
    <source>
        <dbReference type="Proteomes" id="UP000574369"/>
    </source>
</evidence>
<dbReference type="InterPro" id="IPR042089">
    <property type="entry name" value="Peptidase_M13_dom_2"/>
</dbReference>